<dbReference type="OrthoDB" id="9772644at2"/>
<evidence type="ECO:0000256" key="3">
    <source>
        <dbReference type="ARBA" id="ARBA00022989"/>
    </source>
</evidence>
<dbReference type="RefSeq" id="WP_061926713.1">
    <property type="nucleotide sequence ID" value="NZ_CP012669.1"/>
</dbReference>
<keyword evidence="3 5" id="KW-1133">Transmembrane helix</keyword>
<feature type="transmembrane region" description="Helical" evidence="5">
    <location>
        <begin position="128"/>
        <end position="146"/>
    </location>
</feature>
<evidence type="ECO:0008006" key="10">
    <source>
        <dbReference type="Google" id="ProtNLM"/>
    </source>
</evidence>
<reference evidence="8 9" key="1">
    <citation type="submission" date="2015-09" db="EMBL/GenBank/DDBJ databases">
        <title>Complete genome sequence of a benzo[a]pyrene-degrading bacterium Altererythrobacter epoxidivorans CGMCC 1.7731T.</title>
        <authorList>
            <person name="Li Z."/>
            <person name="Cheng H."/>
            <person name="Huo Y."/>
            <person name="Xu X."/>
        </authorList>
    </citation>
    <scope>NUCLEOTIDE SEQUENCE [LARGE SCALE GENOMIC DNA]</scope>
    <source>
        <strain evidence="8 9">CGMCC 1.7731</strain>
    </source>
</reference>
<dbReference type="KEGG" id="aep:AMC99_02374"/>
<keyword evidence="4 5" id="KW-0472">Membrane</keyword>
<gene>
    <name evidence="8" type="ORF">AMC99_02374</name>
</gene>
<evidence type="ECO:0000256" key="4">
    <source>
        <dbReference type="ARBA" id="ARBA00023136"/>
    </source>
</evidence>
<dbReference type="PANTHER" id="PTHR37422">
    <property type="entry name" value="TEICHURONIC ACID BIOSYNTHESIS PROTEIN TUAE"/>
    <property type="match status" value="1"/>
</dbReference>
<evidence type="ECO:0000259" key="7">
    <source>
        <dbReference type="Pfam" id="PF19358"/>
    </source>
</evidence>
<organism evidence="8 9">
    <name type="scientific">Altererythrobacter epoxidivorans</name>
    <dbReference type="NCBI Taxonomy" id="361183"/>
    <lineage>
        <taxon>Bacteria</taxon>
        <taxon>Pseudomonadati</taxon>
        <taxon>Pseudomonadota</taxon>
        <taxon>Alphaproteobacteria</taxon>
        <taxon>Sphingomonadales</taxon>
        <taxon>Erythrobacteraceae</taxon>
        <taxon>Altererythrobacter</taxon>
    </lineage>
</organism>
<dbReference type="InterPro" id="IPR007016">
    <property type="entry name" value="O-antigen_ligase-rel_domated"/>
</dbReference>
<dbReference type="Proteomes" id="UP000057938">
    <property type="component" value="Chromosome"/>
</dbReference>
<feature type="transmembrane region" description="Helical" evidence="5">
    <location>
        <begin position="246"/>
        <end position="265"/>
    </location>
</feature>
<feature type="transmembrane region" description="Helical" evidence="5">
    <location>
        <begin position="76"/>
        <end position="93"/>
    </location>
</feature>
<feature type="domain" description="DUF5935" evidence="7">
    <location>
        <begin position="1"/>
        <end position="193"/>
    </location>
</feature>
<feature type="transmembrane region" description="Helical" evidence="5">
    <location>
        <begin position="390"/>
        <end position="409"/>
    </location>
</feature>
<accession>A0A0M5KZ00</accession>
<dbReference type="EMBL" id="CP012669">
    <property type="protein sequence ID" value="ALE17649.1"/>
    <property type="molecule type" value="Genomic_DNA"/>
</dbReference>
<feature type="transmembrane region" description="Helical" evidence="5">
    <location>
        <begin position="199"/>
        <end position="217"/>
    </location>
</feature>
<dbReference type="InterPro" id="IPR045979">
    <property type="entry name" value="DUF5935"/>
</dbReference>
<comment type="subcellular location">
    <subcellularLocation>
        <location evidence="1">Membrane</location>
        <topology evidence="1">Multi-pass membrane protein</topology>
    </subcellularLocation>
</comment>
<feature type="transmembrane region" description="Helical" evidence="5">
    <location>
        <begin position="166"/>
        <end position="187"/>
    </location>
</feature>
<dbReference type="STRING" id="361183.AMC99_02374"/>
<proteinExistence type="predicted"/>
<evidence type="ECO:0000313" key="9">
    <source>
        <dbReference type="Proteomes" id="UP000057938"/>
    </source>
</evidence>
<keyword evidence="2 5" id="KW-0812">Transmembrane</keyword>
<evidence type="ECO:0000313" key="8">
    <source>
        <dbReference type="EMBL" id="ALE17649.1"/>
    </source>
</evidence>
<feature type="transmembrane region" description="Helical" evidence="5">
    <location>
        <begin position="43"/>
        <end position="64"/>
    </location>
</feature>
<feature type="domain" description="O-antigen ligase-related" evidence="6">
    <location>
        <begin position="208"/>
        <end position="359"/>
    </location>
</feature>
<evidence type="ECO:0000259" key="6">
    <source>
        <dbReference type="Pfam" id="PF04932"/>
    </source>
</evidence>
<keyword evidence="9" id="KW-1185">Reference proteome</keyword>
<dbReference type="Pfam" id="PF04932">
    <property type="entry name" value="Wzy_C"/>
    <property type="match status" value="1"/>
</dbReference>
<dbReference type="PATRIC" id="fig|361183.4.peg.2331"/>
<dbReference type="PANTHER" id="PTHR37422:SF13">
    <property type="entry name" value="LIPOPOLYSACCHARIDE BIOSYNTHESIS PROTEIN PA4999-RELATED"/>
    <property type="match status" value="1"/>
</dbReference>
<dbReference type="GO" id="GO:0016020">
    <property type="term" value="C:membrane"/>
    <property type="evidence" value="ECO:0007669"/>
    <property type="project" value="UniProtKB-SubCell"/>
</dbReference>
<feature type="transmembrane region" description="Helical" evidence="5">
    <location>
        <begin position="105"/>
        <end position="121"/>
    </location>
</feature>
<dbReference type="Pfam" id="PF19358">
    <property type="entry name" value="DUF5935"/>
    <property type="match status" value="1"/>
</dbReference>
<evidence type="ECO:0000256" key="2">
    <source>
        <dbReference type="ARBA" id="ARBA00022692"/>
    </source>
</evidence>
<evidence type="ECO:0000256" key="1">
    <source>
        <dbReference type="ARBA" id="ARBA00004141"/>
    </source>
</evidence>
<name>A0A0M5KZ00_9SPHN</name>
<evidence type="ECO:0000256" key="5">
    <source>
        <dbReference type="SAM" id="Phobius"/>
    </source>
</evidence>
<protein>
    <recommendedName>
        <fullName evidence="10">O-glycosylation ligase, exosortase A system-associated</fullName>
    </recommendedName>
</protein>
<dbReference type="AlphaFoldDB" id="A0A0M5KZ00"/>
<sequence length="457" mass="51131">MIDLVFLAFIGFILVLGLRRPYLWVLAYVYIDILAPQRIGYGIIQSVPVSLIAFLAAFGGWLFLDRKEGARFTLRQGLMLALLLYCAWTTSHADFPVEAKEKWEWVWKALVFAIFLPLTITTRLRIEALGLVIILTVGAIVISAGLKTVGGGGGYESLYFFVNDNSGIYESSTLATVAIALIPMIVWFTHHGTVFPPDWRVKLFAYALIFACLLIPVGTEARTGLLCIAVLGVMALRDVKRRLTYLVAAGALGLLALPFLPQSYYERMATLGSPGGDESASTRVAVWEWTIDYASERPMGGGFDAFRGNSFTYVMPVREKNANTTVIEYRDVTDNARAYHSAIFEMLGEQGWPGLALWLWLQGLGVWQMEKLRRRWKDRTGPDEQWQRPLAIALQMASVIYLVGALFQGIAYQPVVLMILGMQIGFHSYCQRLDSSRNVEKRRPRRALHDTRAVAAG</sequence>
<dbReference type="InterPro" id="IPR051533">
    <property type="entry name" value="WaaL-like"/>
</dbReference>